<dbReference type="GO" id="GO:0006952">
    <property type="term" value="P:defense response"/>
    <property type="evidence" value="ECO:0007669"/>
    <property type="project" value="UniProtKB-KW"/>
</dbReference>
<sequence>MGGLGKTAFAQSVYNDQNVTTHFHERIWVCVSDPFEEIKIAQAIIEVLKKEYDRKNSNVFQNLLNCISENIGGKKFLLVLDEVWNTTESNWKQLKAALKNGDKNSRILVTTRKNNVVNMMGETSDHMINLNKLRDQDCLELFRRIAFFDKEKDESKLFDKDIKNKIAEKVDGLPLAAKTLASLMRYKKTRNEWVAVLEKYLNMKGDREKERMIGQ</sequence>
<feature type="domain" description="NB-ARC" evidence="2">
    <location>
        <begin position="1"/>
        <end position="148"/>
    </location>
</feature>
<dbReference type="AlphaFoldDB" id="A0AAD4ZWL9"/>
<organism evidence="3 4">
    <name type="scientific">Prunus dulcis</name>
    <name type="common">Almond</name>
    <name type="synonym">Amygdalus dulcis</name>
    <dbReference type="NCBI Taxonomy" id="3755"/>
    <lineage>
        <taxon>Eukaryota</taxon>
        <taxon>Viridiplantae</taxon>
        <taxon>Streptophyta</taxon>
        <taxon>Embryophyta</taxon>
        <taxon>Tracheophyta</taxon>
        <taxon>Spermatophyta</taxon>
        <taxon>Magnoliopsida</taxon>
        <taxon>eudicotyledons</taxon>
        <taxon>Gunneridae</taxon>
        <taxon>Pentapetalae</taxon>
        <taxon>rosids</taxon>
        <taxon>fabids</taxon>
        <taxon>Rosales</taxon>
        <taxon>Rosaceae</taxon>
        <taxon>Amygdaloideae</taxon>
        <taxon>Amygdaleae</taxon>
        <taxon>Prunus</taxon>
    </lineage>
</organism>
<evidence type="ECO:0000313" key="4">
    <source>
        <dbReference type="Proteomes" id="UP001054821"/>
    </source>
</evidence>
<dbReference type="PRINTS" id="PR00364">
    <property type="entry name" value="DISEASERSIST"/>
</dbReference>
<proteinExistence type="predicted"/>
<keyword evidence="1" id="KW-0611">Plant defense</keyword>
<keyword evidence="4" id="KW-1185">Reference proteome</keyword>
<dbReference type="EMBL" id="JAJFAZ020000001">
    <property type="protein sequence ID" value="KAI5355660.1"/>
    <property type="molecule type" value="Genomic_DNA"/>
</dbReference>
<dbReference type="InterPro" id="IPR002182">
    <property type="entry name" value="NB-ARC"/>
</dbReference>
<dbReference type="Gene3D" id="3.40.50.300">
    <property type="entry name" value="P-loop containing nucleotide triphosphate hydrolases"/>
    <property type="match status" value="1"/>
</dbReference>
<gene>
    <name evidence="3" type="ORF">L3X38_008555</name>
</gene>
<evidence type="ECO:0000259" key="2">
    <source>
        <dbReference type="Pfam" id="PF00931"/>
    </source>
</evidence>
<comment type="caution">
    <text evidence="3">The sequence shown here is derived from an EMBL/GenBank/DDBJ whole genome shotgun (WGS) entry which is preliminary data.</text>
</comment>
<dbReference type="Pfam" id="PF00931">
    <property type="entry name" value="NB-ARC"/>
    <property type="match status" value="1"/>
</dbReference>
<dbReference type="PANTHER" id="PTHR36766:SF45">
    <property type="entry name" value="NB-ARC DOMAIN-CONTAINING PROTEIN"/>
    <property type="match status" value="1"/>
</dbReference>
<dbReference type="Gene3D" id="1.10.8.430">
    <property type="entry name" value="Helical domain of apoptotic protease-activating factors"/>
    <property type="match status" value="1"/>
</dbReference>
<name>A0AAD4ZWL9_PRUDU</name>
<dbReference type="InterPro" id="IPR027417">
    <property type="entry name" value="P-loop_NTPase"/>
</dbReference>
<dbReference type="GO" id="GO:0043531">
    <property type="term" value="F:ADP binding"/>
    <property type="evidence" value="ECO:0007669"/>
    <property type="project" value="InterPro"/>
</dbReference>
<evidence type="ECO:0000313" key="3">
    <source>
        <dbReference type="EMBL" id="KAI5355660.1"/>
    </source>
</evidence>
<dbReference type="Proteomes" id="UP001054821">
    <property type="component" value="Chromosome 1"/>
</dbReference>
<dbReference type="SUPFAM" id="SSF52540">
    <property type="entry name" value="P-loop containing nucleoside triphosphate hydrolases"/>
    <property type="match status" value="1"/>
</dbReference>
<reference evidence="3 4" key="1">
    <citation type="journal article" date="2022" name="G3 (Bethesda)">
        <title>Whole-genome sequence and methylome profiling of the almond [Prunus dulcis (Mill.) D.A. Webb] cultivar 'Nonpareil'.</title>
        <authorList>
            <person name="D'Amico-Willman K.M."/>
            <person name="Ouma W.Z."/>
            <person name="Meulia T."/>
            <person name="Sideli G.M."/>
            <person name="Gradziel T.M."/>
            <person name="Fresnedo-Ramirez J."/>
        </authorList>
    </citation>
    <scope>NUCLEOTIDE SEQUENCE [LARGE SCALE GENOMIC DNA]</scope>
    <source>
        <strain evidence="3">Clone GOH B32 T37-40</strain>
    </source>
</reference>
<evidence type="ECO:0000256" key="1">
    <source>
        <dbReference type="ARBA" id="ARBA00022821"/>
    </source>
</evidence>
<accession>A0AAD4ZWL9</accession>
<dbReference type="PANTHER" id="PTHR36766">
    <property type="entry name" value="PLANT BROAD-SPECTRUM MILDEW RESISTANCE PROTEIN RPW8"/>
    <property type="match status" value="1"/>
</dbReference>
<dbReference type="InterPro" id="IPR042197">
    <property type="entry name" value="Apaf_helical"/>
</dbReference>
<protein>
    <recommendedName>
        <fullName evidence="2">NB-ARC domain-containing protein</fullName>
    </recommendedName>
</protein>